<dbReference type="VEuPathDB" id="FungiDB:RhiirFUN_003076"/>
<gene>
    <name evidence="2" type="ORF">RhiirA5_440177</name>
</gene>
<comment type="caution">
    <text evidence="2">The sequence shown here is derived from an EMBL/GenBank/DDBJ whole genome shotgun (WGS) entry which is preliminary data.</text>
</comment>
<feature type="region of interest" description="Disordered" evidence="1">
    <location>
        <begin position="1"/>
        <end position="25"/>
    </location>
</feature>
<dbReference type="AlphaFoldDB" id="A0A2N0NGX9"/>
<reference evidence="2 3" key="2">
    <citation type="submission" date="2017-09" db="EMBL/GenBank/DDBJ databases">
        <title>Extensive intraspecific genome diversity in a model arbuscular mycorrhizal fungus.</title>
        <authorList>
            <person name="Chen E.C."/>
            <person name="Morin E."/>
            <person name="Beaudet D."/>
            <person name="Noel J."/>
            <person name="Ndikumana S."/>
            <person name="Charron P."/>
            <person name="St-Onge C."/>
            <person name="Giorgi J."/>
            <person name="Grigoriev I.V."/>
            <person name="Roux C."/>
            <person name="Martin F.M."/>
            <person name="Corradi N."/>
        </authorList>
    </citation>
    <scope>NUCLEOTIDE SEQUENCE [LARGE SCALE GENOMIC DNA]</scope>
    <source>
        <strain evidence="2 3">A5</strain>
    </source>
</reference>
<evidence type="ECO:0000256" key="1">
    <source>
        <dbReference type="SAM" id="MobiDB-lite"/>
    </source>
</evidence>
<evidence type="ECO:0000313" key="3">
    <source>
        <dbReference type="Proteomes" id="UP000232722"/>
    </source>
</evidence>
<dbReference type="VEuPathDB" id="FungiDB:RhiirA1_482551"/>
<dbReference type="Proteomes" id="UP000232722">
    <property type="component" value="Unassembled WGS sequence"/>
</dbReference>
<evidence type="ECO:0000313" key="2">
    <source>
        <dbReference type="EMBL" id="PKB93841.1"/>
    </source>
</evidence>
<organism evidence="2 3">
    <name type="scientific">Rhizophagus irregularis</name>
    <dbReference type="NCBI Taxonomy" id="588596"/>
    <lineage>
        <taxon>Eukaryota</taxon>
        <taxon>Fungi</taxon>
        <taxon>Fungi incertae sedis</taxon>
        <taxon>Mucoromycota</taxon>
        <taxon>Glomeromycotina</taxon>
        <taxon>Glomeromycetes</taxon>
        <taxon>Glomerales</taxon>
        <taxon>Glomeraceae</taxon>
        <taxon>Rhizophagus</taxon>
    </lineage>
</organism>
<name>A0A2N0NGX9_9GLOM</name>
<sequence>MYKKNHEPNIEKPEKSRTFRHEDEKIEKTDKNKILLLEAQKIASQVYKDGIKEIYKLTVDALKKNDSYETDKYISSLSHISNIITTAAKHQPYQQPQQLQQQPLQPLHQSSDSSKIFCLYCYGPHWLVNCHQIPPKYRGSCIKCWKSTRHQAKDCKSNRQKEPWR</sequence>
<accession>A0A2N0NGX9</accession>
<reference evidence="2 3" key="1">
    <citation type="submission" date="2016-04" db="EMBL/GenBank/DDBJ databases">
        <title>Genome analyses suggest a sexual origin of heterokaryosis in a supposedly ancient asexual fungus.</title>
        <authorList>
            <person name="Ropars J."/>
            <person name="Sedzielewska K."/>
            <person name="Noel J."/>
            <person name="Charron P."/>
            <person name="Farinelli L."/>
            <person name="Marton T."/>
            <person name="Kruger M."/>
            <person name="Pelin A."/>
            <person name="Brachmann A."/>
            <person name="Corradi N."/>
        </authorList>
    </citation>
    <scope>NUCLEOTIDE SEQUENCE [LARGE SCALE GENOMIC DNA]</scope>
    <source>
        <strain evidence="2 3">A5</strain>
    </source>
</reference>
<protein>
    <submittedName>
        <fullName evidence="2">Uncharacterized protein</fullName>
    </submittedName>
</protein>
<dbReference type="EMBL" id="LLXJ01007138">
    <property type="protein sequence ID" value="PKB93841.1"/>
    <property type="molecule type" value="Genomic_DNA"/>
</dbReference>
<dbReference type="VEuPathDB" id="FungiDB:FUN_024757"/>
<proteinExistence type="predicted"/>